<gene>
    <name evidence="3" type="ORF">O3H35_09180</name>
    <name evidence="2" type="ORF">O3H54_04060</name>
</gene>
<evidence type="ECO:0000313" key="4">
    <source>
        <dbReference type="Proteomes" id="UP001068021"/>
    </source>
</evidence>
<protein>
    <submittedName>
        <fullName evidence="3">Lysyl endopeptidase</fullName>
    </submittedName>
</protein>
<dbReference type="Pfam" id="PF07705">
    <property type="entry name" value="CARDB"/>
    <property type="match status" value="1"/>
</dbReference>
<proteinExistence type="predicted"/>
<dbReference type="EMBL" id="JAPVES010000030">
    <property type="protein sequence ID" value="MCZ3372808.1"/>
    <property type="molecule type" value="Genomic_DNA"/>
</dbReference>
<comment type="caution">
    <text evidence="3">The sequence shown here is derived from an EMBL/GenBank/DDBJ whole genome shotgun (WGS) entry which is preliminary data.</text>
</comment>
<organism evidence="3">
    <name type="scientific">Methanobacterium veterum</name>
    <dbReference type="NCBI Taxonomy" id="408577"/>
    <lineage>
        <taxon>Archaea</taxon>
        <taxon>Methanobacteriati</taxon>
        <taxon>Methanobacteriota</taxon>
        <taxon>Methanomada group</taxon>
        <taxon>Methanobacteria</taxon>
        <taxon>Methanobacteriales</taxon>
        <taxon>Methanobacteriaceae</taxon>
        <taxon>Methanobacterium</taxon>
    </lineage>
</organism>
<feature type="domain" description="CARDB" evidence="1">
    <location>
        <begin position="284"/>
        <end position="356"/>
    </location>
</feature>
<accession>A0A9E5DPV0</accession>
<dbReference type="Proteomes" id="UP001074446">
    <property type="component" value="Unassembled WGS sequence"/>
</dbReference>
<sequence>MHKIPKKLLSTALAVTFFASIFAFVPSAEAHILIIGDSNNYDEASKVGKVLKDKGYKVLELYKENATTKKIIKGMYNADAVIYAGHGGYQSGNYDGNGGTAKAPFALVGTDNNFIWGIGGQMRLGSNGKLFTAPFKKNIPVILLHTCFSTGWAEDKEVANPTETIYNFAKMFNGAGANYYATGWNGAEIVYDFLNGATSFSDANSKNYERITKYATYNGIQVWRNDHGMSAFVGNWSSKFPTAAQTTAYNDSAAEKWYNSYVISTTSSARPDLTVTSAYKSGGYLYVTVKNQGTAISGACYTRVSYNSYYKDIYTYALKPGESKIYQVSFTYTHGTVSTDYYNTVLESNGNNNVKTF</sequence>
<dbReference type="AlphaFoldDB" id="A0A9E5DPV0"/>
<name>A0A9E5DPV0_9EURY</name>
<reference evidence="3" key="1">
    <citation type="submission" date="2022-12" db="EMBL/GenBank/DDBJ databases">
        <title>Reclassification of two methanogenic archaea species isolated from the Kolyma lowland permafrost.</title>
        <authorList>
            <person name="Trubitsyn V.E."/>
            <person name="Rivkina E.M."/>
            <person name="Shcherbakova V.A."/>
        </authorList>
    </citation>
    <scope>NUCLEOTIDE SEQUENCE</scope>
    <source>
        <strain evidence="2">M2</strain>
        <strain evidence="3">MK4</strain>
    </source>
</reference>
<dbReference type="Proteomes" id="UP001068021">
    <property type="component" value="Unassembled WGS sequence"/>
</dbReference>
<dbReference type="RefSeq" id="WP_052375762.1">
    <property type="nucleotide sequence ID" value="NZ_JAPVER010000018.1"/>
</dbReference>
<dbReference type="EMBL" id="JAPVER010000018">
    <property type="protein sequence ID" value="MCZ3365053.1"/>
    <property type="molecule type" value="Genomic_DNA"/>
</dbReference>
<evidence type="ECO:0000259" key="1">
    <source>
        <dbReference type="Pfam" id="PF07705"/>
    </source>
</evidence>
<evidence type="ECO:0000313" key="2">
    <source>
        <dbReference type="EMBL" id="MCZ3365053.1"/>
    </source>
</evidence>
<dbReference type="InterPro" id="IPR013783">
    <property type="entry name" value="Ig-like_fold"/>
</dbReference>
<dbReference type="InterPro" id="IPR011635">
    <property type="entry name" value="CARDB"/>
</dbReference>
<dbReference type="Gene3D" id="2.60.40.10">
    <property type="entry name" value="Immunoglobulins"/>
    <property type="match status" value="1"/>
</dbReference>
<evidence type="ECO:0000313" key="3">
    <source>
        <dbReference type="EMBL" id="MCZ3372808.1"/>
    </source>
</evidence>
<keyword evidence="4" id="KW-1185">Reference proteome</keyword>